<dbReference type="Proteomes" id="UP000719766">
    <property type="component" value="Unassembled WGS sequence"/>
</dbReference>
<organism evidence="2 3">
    <name type="scientific">Suillus plorans</name>
    <dbReference type="NCBI Taxonomy" id="116603"/>
    <lineage>
        <taxon>Eukaryota</taxon>
        <taxon>Fungi</taxon>
        <taxon>Dikarya</taxon>
        <taxon>Basidiomycota</taxon>
        <taxon>Agaricomycotina</taxon>
        <taxon>Agaricomycetes</taxon>
        <taxon>Agaricomycetidae</taxon>
        <taxon>Boletales</taxon>
        <taxon>Suillineae</taxon>
        <taxon>Suillaceae</taxon>
        <taxon>Suillus</taxon>
    </lineage>
</organism>
<evidence type="ECO:0000313" key="3">
    <source>
        <dbReference type="Proteomes" id="UP000719766"/>
    </source>
</evidence>
<keyword evidence="3" id="KW-1185">Reference proteome</keyword>
<dbReference type="AlphaFoldDB" id="A0A9P7DHJ9"/>
<evidence type="ECO:0000313" key="2">
    <source>
        <dbReference type="EMBL" id="KAG1792994.1"/>
    </source>
</evidence>
<reference evidence="2" key="1">
    <citation type="journal article" date="2020" name="New Phytol.">
        <title>Comparative genomics reveals dynamic genome evolution in host specialist ectomycorrhizal fungi.</title>
        <authorList>
            <person name="Lofgren L.A."/>
            <person name="Nguyen N.H."/>
            <person name="Vilgalys R."/>
            <person name="Ruytinx J."/>
            <person name="Liao H.L."/>
            <person name="Branco S."/>
            <person name="Kuo A."/>
            <person name="LaButti K."/>
            <person name="Lipzen A."/>
            <person name="Andreopoulos W."/>
            <person name="Pangilinan J."/>
            <person name="Riley R."/>
            <person name="Hundley H."/>
            <person name="Na H."/>
            <person name="Barry K."/>
            <person name="Grigoriev I.V."/>
            <person name="Stajich J.E."/>
            <person name="Kennedy P.G."/>
        </authorList>
    </citation>
    <scope>NUCLEOTIDE SEQUENCE</scope>
    <source>
        <strain evidence="2">S12</strain>
    </source>
</reference>
<evidence type="ECO:0000256" key="1">
    <source>
        <dbReference type="SAM" id="MobiDB-lite"/>
    </source>
</evidence>
<accession>A0A9P7DHJ9</accession>
<proteinExistence type="predicted"/>
<gene>
    <name evidence="2" type="ORF">HD556DRAFT_1444088</name>
</gene>
<sequence length="127" mass="13934">MPPAAMSSARRADGSLKDASEIAWYNDAEDDSPMVPPPAPAHNGTLNSFGVRKYRAMNWTEPDFGSTKPDSRALRLMVRLGQPFDAFLLAQQRVGEYKRIASDHNIIAQVKDIASVDSMDVGTVEIL</sequence>
<dbReference type="GeneID" id="64600488"/>
<feature type="region of interest" description="Disordered" evidence="1">
    <location>
        <begin position="27"/>
        <end position="46"/>
    </location>
</feature>
<dbReference type="RefSeq" id="XP_041159531.1">
    <property type="nucleotide sequence ID" value="XM_041306724.1"/>
</dbReference>
<protein>
    <submittedName>
        <fullName evidence="2">Uncharacterized protein</fullName>
    </submittedName>
</protein>
<name>A0A9P7DHJ9_9AGAM</name>
<dbReference type="OrthoDB" id="2640506at2759"/>
<dbReference type="EMBL" id="JABBWE010000033">
    <property type="protein sequence ID" value="KAG1792994.1"/>
    <property type="molecule type" value="Genomic_DNA"/>
</dbReference>
<comment type="caution">
    <text evidence="2">The sequence shown here is derived from an EMBL/GenBank/DDBJ whole genome shotgun (WGS) entry which is preliminary data.</text>
</comment>